<keyword evidence="1" id="KW-0238">DNA-binding</keyword>
<dbReference type="GO" id="GO:0006310">
    <property type="term" value="P:DNA recombination"/>
    <property type="evidence" value="ECO:0007669"/>
    <property type="project" value="UniProtKB-KW"/>
</dbReference>
<dbReference type="AlphaFoldDB" id="A0A418CYT7"/>
<dbReference type="InterPro" id="IPR013762">
    <property type="entry name" value="Integrase-like_cat_sf"/>
</dbReference>
<evidence type="ECO:0000313" key="5">
    <source>
        <dbReference type="Proteomes" id="UP000285712"/>
    </source>
</evidence>
<dbReference type="VEuPathDB" id="FungiDB:H257_17633"/>
<dbReference type="SUPFAM" id="SSF56349">
    <property type="entry name" value="DNA breaking-rejoining enzymes"/>
    <property type="match status" value="1"/>
</dbReference>
<accession>A0A418CYT7</accession>
<dbReference type="GO" id="GO:0003677">
    <property type="term" value="F:DNA binding"/>
    <property type="evidence" value="ECO:0007669"/>
    <property type="project" value="UniProtKB-KW"/>
</dbReference>
<proteinExistence type="predicted"/>
<dbReference type="EMBL" id="QUTG01004782">
    <property type="protein sequence ID" value="RHY87208.1"/>
    <property type="molecule type" value="Genomic_DNA"/>
</dbReference>
<evidence type="ECO:0000256" key="1">
    <source>
        <dbReference type="ARBA" id="ARBA00023125"/>
    </source>
</evidence>
<dbReference type="SUPFAM" id="SSF47823">
    <property type="entry name" value="lambda integrase-like, N-terminal domain"/>
    <property type="match status" value="1"/>
</dbReference>
<gene>
    <name evidence="4" type="ORF">DYB35_010530</name>
</gene>
<evidence type="ECO:0000313" key="4">
    <source>
        <dbReference type="EMBL" id="RHY87208.1"/>
    </source>
</evidence>
<evidence type="ECO:0000256" key="3">
    <source>
        <dbReference type="SAM" id="MobiDB-lite"/>
    </source>
</evidence>
<sequence>MAPSKPAKPTKATKATKAIKPTKPTTVASKKTIQDSFHGASTRRAYETYQNQFVAFLQSTKSGAGPREAGTEECTDFFHHMYTQGRKSRTIDLTKSALAAYFAAMGVTPNPAQDAATRRYTVGLQKYNKQHNVDEEKKAHPLTVHELSTLMNSLAHLHPFVGAMLRLLLAVAFTGCFRVSEALALRWNDVDIVGDAKGRYLSVRLRWHKKANVEGDCQVYHLVDETTFPCLRVCGFYDEYIAKVRSFGVNISSSTFVFPNFVDQQSGIPRSKERRFNFRELMAWCRWADAKTCYEYLITQSISNEIDPRNLLRTGSDANNIQWQTGSVAVPVGLGFSVDDLGQALAKNLHGQGALGSLRTTTTMRQSSIDQFVAQKSVPTARSALEAWQQWFVADPAIGLVCALKDYTKEMIRMDRKKYSERLTLGTAFSKYQTYQQFEASYQGFTSSYAKALHEVRRRKRLNIM</sequence>
<dbReference type="InterPro" id="IPR011010">
    <property type="entry name" value="DNA_brk_join_enz"/>
</dbReference>
<dbReference type="Proteomes" id="UP000285712">
    <property type="component" value="Unassembled WGS sequence"/>
</dbReference>
<name>A0A418CYT7_APHAT</name>
<comment type="caution">
    <text evidence="4">The sequence shown here is derived from an EMBL/GenBank/DDBJ whole genome shotgun (WGS) entry which is preliminary data.</text>
</comment>
<protein>
    <recommendedName>
        <fullName evidence="6">Core-binding (CB) domain-containing protein</fullName>
    </recommendedName>
</protein>
<keyword evidence="2" id="KW-0233">DNA recombination</keyword>
<feature type="compositionally biased region" description="Low complexity" evidence="3">
    <location>
        <begin position="1"/>
        <end position="26"/>
    </location>
</feature>
<organism evidence="4 5">
    <name type="scientific">Aphanomyces astaci</name>
    <name type="common">Crayfish plague agent</name>
    <dbReference type="NCBI Taxonomy" id="112090"/>
    <lineage>
        <taxon>Eukaryota</taxon>
        <taxon>Sar</taxon>
        <taxon>Stramenopiles</taxon>
        <taxon>Oomycota</taxon>
        <taxon>Saprolegniomycetes</taxon>
        <taxon>Saprolegniales</taxon>
        <taxon>Verrucalvaceae</taxon>
        <taxon>Aphanomyces</taxon>
    </lineage>
</organism>
<dbReference type="GO" id="GO:0015074">
    <property type="term" value="P:DNA integration"/>
    <property type="evidence" value="ECO:0007669"/>
    <property type="project" value="InterPro"/>
</dbReference>
<evidence type="ECO:0008006" key="6">
    <source>
        <dbReference type="Google" id="ProtNLM"/>
    </source>
</evidence>
<dbReference type="Gene3D" id="1.10.443.10">
    <property type="entry name" value="Intergrase catalytic core"/>
    <property type="match status" value="1"/>
</dbReference>
<reference evidence="4 5" key="1">
    <citation type="submission" date="2018-08" db="EMBL/GenBank/DDBJ databases">
        <title>Aphanomyces genome sequencing and annotation.</title>
        <authorList>
            <person name="Minardi D."/>
            <person name="Oidtmann B."/>
            <person name="Van Der Giezen M."/>
            <person name="Studholme D.J."/>
        </authorList>
    </citation>
    <scope>NUCLEOTIDE SEQUENCE [LARGE SCALE GENOMIC DNA]</scope>
    <source>
        <strain evidence="4 5">Sv</strain>
    </source>
</reference>
<evidence type="ECO:0000256" key="2">
    <source>
        <dbReference type="ARBA" id="ARBA00023172"/>
    </source>
</evidence>
<dbReference type="Gene3D" id="1.10.150.130">
    <property type="match status" value="1"/>
</dbReference>
<dbReference type="InterPro" id="IPR010998">
    <property type="entry name" value="Integrase_recombinase_N"/>
</dbReference>
<feature type="region of interest" description="Disordered" evidence="3">
    <location>
        <begin position="1"/>
        <end position="30"/>
    </location>
</feature>